<comment type="similarity">
    <text evidence="1">Belongs to the D-isomer specific 2-hydroxyacid dehydrogenase family.</text>
</comment>
<dbReference type="InterPro" id="IPR036291">
    <property type="entry name" value="NAD(P)-bd_dom_sf"/>
</dbReference>
<evidence type="ECO:0000256" key="1">
    <source>
        <dbReference type="ARBA" id="ARBA00005854"/>
    </source>
</evidence>
<evidence type="ECO:0000256" key="3">
    <source>
        <dbReference type="ARBA" id="ARBA00023027"/>
    </source>
</evidence>
<dbReference type="InterPro" id="IPR050857">
    <property type="entry name" value="D-2-hydroxyacid_DH"/>
</dbReference>
<dbReference type="Gene3D" id="3.40.50.720">
    <property type="entry name" value="NAD(P)-binding Rossmann-like Domain"/>
    <property type="match status" value="2"/>
</dbReference>
<evidence type="ECO:0000256" key="2">
    <source>
        <dbReference type="ARBA" id="ARBA00023002"/>
    </source>
</evidence>
<comment type="caution">
    <text evidence="5">The sequence shown here is derived from an EMBL/GenBank/DDBJ whole genome shotgun (WGS) entry which is preliminary data.</text>
</comment>
<dbReference type="Proteomes" id="UP001500653">
    <property type="component" value="Unassembled WGS sequence"/>
</dbReference>
<keyword evidence="3" id="KW-0520">NAD</keyword>
<dbReference type="PROSITE" id="PS00065">
    <property type="entry name" value="D_2_HYDROXYACID_DH_1"/>
    <property type="match status" value="1"/>
</dbReference>
<dbReference type="InterPro" id="IPR029752">
    <property type="entry name" value="D-isomer_DH_CS1"/>
</dbReference>
<dbReference type="InterPro" id="IPR006140">
    <property type="entry name" value="D-isomer_DH_NAD-bd"/>
</dbReference>
<dbReference type="PROSITE" id="PS00671">
    <property type="entry name" value="D_2_HYDROXYACID_DH_3"/>
    <property type="match status" value="1"/>
</dbReference>
<accession>A0ABN1W419</accession>
<keyword evidence="2" id="KW-0560">Oxidoreductase</keyword>
<organism evidence="5 6">
    <name type="scientific">Prauserella halophila</name>
    <dbReference type="NCBI Taxonomy" id="185641"/>
    <lineage>
        <taxon>Bacteria</taxon>
        <taxon>Bacillati</taxon>
        <taxon>Actinomycetota</taxon>
        <taxon>Actinomycetes</taxon>
        <taxon>Pseudonocardiales</taxon>
        <taxon>Pseudonocardiaceae</taxon>
        <taxon>Prauserella</taxon>
    </lineage>
</organism>
<dbReference type="InterPro" id="IPR029753">
    <property type="entry name" value="D-isomer_DH_CS"/>
</dbReference>
<feature type="domain" description="D-isomer specific 2-hydroxyacid dehydrogenase NAD-binding" evidence="4">
    <location>
        <begin position="113"/>
        <end position="285"/>
    </location>
</feature>
<gene>
    <name evidence="5" type="ORF">GCM10009676_11510</name>
</gene>
<sequence>MAMKIAILDDYQDIARELADWDSLGAEVDVLTEHIADSGALVERLAGCEVVVAMRERTQLPGDVLRRLPELRLIVSLGGSRNPAIDLKATAELGIVVSHTGYLPHPTAEHTWALILAAMRGIPDETRSVREGGWQTSVGRSLQGATLGVVGLGRLGGRIARIGQAFGMRTLAWSANLTQEKADEHDVLAVPKEQLLAESDVVTIHQVLSSRTRGLIGAPELAAMKPDAWLVNTSRGPIIDEAALLDALHERRIGGAALDVYDTEPLPADHPLRTAPNTVLTPHIGYVVRDLYEVFYRDAVADIAAYQVGEPIRVMSL</sequence>
<evidence type="ECO:0000313" key="6">
    <source>
        <dbReference type="Proteomes" id="UP001500653"/>
    </source>
</evidence>
<dbReference type="Pfam" id="PF02826">
    <property type="entry name" value="2-Hacid_dh_C"/>
    <property type="match status" value="1"/>
</dbReference>
<dbReference type="SUPFAM" id="SSF52283">
    <property type="entry name" value="Formate/glycerate dehydrogenase catalytic domain-like"/>
    <property type="match status" value="1"/>
</dbReference>
<reference evidence="5 6" key="1">
    <citation type="journal article" date="2019" name="Int. J. Syst. Evol. Microbiol.">
        <title>The Global Catalogue of Microorganisms (GCM) 10K type strain sequencing project: providing services to taxonomists for standard genome sequencing and annotation.</title>
        <authorList>
            <consortium name="The Broad Institute Genomics Platform"/>
            <consortium name="The Broad Institute Genome Sequencing Center for Infectious Disease"/>
            <person name="Wu L."/>
            <person name="Ma J."/>
        </authorList>
    </citation>
    <scope>NUCLEOTIDE SEQUENCE [LARGE SCALE GENOMIC DNA]</scope>
    <source>
        <strain evidence="5 6">JCM 13023</strain>
    </source>
</reference>
<name>A0ABN1W419_9PSEU</name>
<dbReference type="PANTHER" id="PTHR42789:SF1">
    <property type="entry name" value="D-ISOMER SPECIFIC 2-HYDROXYACID DEHYDROGENASE FAMILY PROTEIN (AFU_ORTHOLOGUE AFUA_6G10090)"/>
    <property type="match status" value="1"/>
</dbReference>
<dbReference type="CDD" id="cd12169">
    <property type="entry name" value="PGDH_like_1"/>
    <property type="match status" value="1"/>
</dbReference>
<proteinExistence type="inferred from homology"/>
<dbReference type="EMBL" id="BAAALN010000004">
    <property type="protein sequence ID" value="GAA1230390.1"/>
    <property type="molecule type" value="Genomic_DNA"/>
</dbReference>
<protein>
    <submittedName>
        <fullName evidence="5">D-2-hydroxyacid dehydrogenase family protein</fullName>
    </submittedName>
</protein>
<keyword evidence="6" id="KW-1185">Reference proteome</keyword>
<dbReference type="PANTHER" id="PTHR42789">
    <property type="entry name" value="D-ISOMER SPECIFIC 2-HYDROXYACID DEHYDROGENASE FAMILY PROTEIN (AFU_ORTHOLOGUE AFUA_6G10090)"/>
    <property type="match status" value="1"/>
</dbReference>
<dbReference type="SUPFAM" id="SSF51735">
    <property type="entry name" value="NAD(P)-binding Rossmann-fold domains"/>
    <property type="match status" value="1"/>
</dbReference>
<evidence type="ECO:0000259" key="4">
    <source>
        <dbReference type="Pfam" id="PF02826"/>
    </source>
</evidence>
<evidence type="ECO:0000313" key="5">
    <source>
        <dbReference type="EMBL" id="GAA1230390.1"/>
    </source>
</evidence>